<name>A0A2U2BSY8_9PROT</name>
<feature type="compositionally biased region" description="Basic and acidic residues" evidence="1">
    <location>
        <begin position="122"/>
        <end position="150"/>
    </location>
</feature>
<accession>A0A2U2BSY8</accession>
<evidence type="ECO:0000256" key="1">
    <source>
        <dbReference type="SAM" id="MobiDB-lite"/>
    </source>
</evidence>
<dbReference type="RefSeq" id="WP_109253346.1">
    <property type="nucleotide sequence ID" value="NZ_QEXV01000004.1"/>
</dbReference>
<keyword evidence="3" id="KW-1185">Reference proteome</keyword>
<evidence type="ECO:0000313" key="2">
    <source>
        <dbReference type="EMBL" id="PWE17122.1"/>
    </source>
</evidence>
<feature type="region of interest" description="Disordered" evidence="1">
    <location>
        <begin position="116"/>
        <end position="150"/>
    </location>
</feature>
<sequence>MSFIRKYAQRYNLPTRAGADGGARKSFRRKILDAADRQLAQLDRLRTAADLDYNPAGGSRRWWWSARAADGRRTIKIYVQGALLEGDATGVVVDDSVEAVRAEVERIRRFIESTSDADWEDEERRRREARERWKQRDRERSLERRKSSRR</sequence>
<dbReference type="AlphaFoldDB" id="A0A2U2BSY8"/>
<proteinExistence type="predicted"/>
<organism evidence="2 3">
    <name type="scientific">Marinicauda salina</name>
    <dbReference type="NCBI Taxonomy" id="2135793"/>
    <lineage>
        <taxon>Bacteria</taxon>
        <taxon>Pseudomonadati</taxon>
        <taxon>Pseudomonadota</taxon>
        <taxon>Alphaproteobacteria</taxon>
        <taxon>Maricaulales</taxon>
        <taxon>Maricaulaceae</taxon>
        <taxon>Marinicauda</taxon>
    </lineage>
</organism>
<comment type="caution">
    <text evidence="2">The sequence shown here is derived from an EMBL/GenBank/DDBJ whole genome shotgun (WGS) entry which is preliminary data.</text>
</comment>
<reference evidence="3" key="1">
    <citation type="submission" date="2018-05" db="EMBL/GenBank/DDBJ databases">
        <authorList>
            <person name="Liu B.-T."/>
        </authorList>
    </citation>
    <scope>NUCLEOTIDE SEQUENCE [LARGE SCALE GENOMIC DNA]</scope>
    <source>
        <strain evidence="3">WD6-1</strain>
    </source>
</reference>
<evidence type="ECO:0000313" key="3">
    <source>
        <dbReference type="Proteomes" id="UP000245168"/>
    </source>
</evidence>
<protein>
    <submittedName>
        <fullName evidence="2">Uncharacterized protein</fullName>
    </submittedName>
</protein>
<dbReference type="Proteomes" id="UP000245168">
    <property type="component" value="Unassembled WGS sequence"/>
</dbReference>
<dbReference type="EMBL" id="QEXV01000004">
    <property type="protein sequence ID" value="PWE17122.1"/>
    <property type="molecule type" value="Genomic_DNA"/>
</dbReference>
<gene>
    <name evidence="2" type="ORF">DDZ18_10510</name>
</gene>